<dbReference type="EMBL" id="JAMKPW020000006">
    <property type="protein sequence ID" value="KAK8217218.1"/>
    <property type="molecule type" value="Genomic_DNA"/>
</dbReference>
<sequence>MARSTSYTLLPPQGHHARPLTTAGGRVLARKPSTASCSVPPTSTTSDPNTTTTSDDNDDTPISPAMDQQAANLLTLLRRTSAASEAKLTQLNTLKSDIKHYRVPDNAQPIIFECLKLAISQQTSSSIVTAAFSTLSHLIKRLKIQDAHGAAIVAHAPKLYGALQERMGDARESNRLGAQQALSDLWPFCSADIERMIRDDAISGGHTRAKEAGMQWVVKMHHDVSLPFKGFVPLLVLNLEDSDGNVRDAAKSAIIDLFSDAPAGAKADLKRQLKIHGIRYSIVEQILKQIDIAPAPEVDLAASTRSLPAFDHVAAFSESINSEAAKPPPKEEAPVDPLFVHTSRELEDMFRDMAPCFEGKEEEFNWMQRDKSITKMRRLTKGNAPSEYHAVYMHGIKTLQEGILKAANSLRTTMSTNGCQLVQELARSLGPAIDSMTEIYLQSFIKMSAATKHIAAQNGNTTVETIFQYVSYNVRLMQHVWLAAQDKNVQPRQFSAAWLRTILERQAGAKSHFESSGGLELAEKVIKKGLSDANPKVKESMRATYWTFAKVFPGRAAAIMSTLDPKAQQALEKDPNNPNASLSASKSAFSASTTSRAGGAQSRSSLRDAIAAQKRKAALSMPDRPNSAMANLSPARPSQSTSNLRAARPTATLAHSQTAAARVPSTSSTASGRSADSSSTSNTMKGSLMSGPVRRPRPARPELPRPATADPYASRRLLRPETPSNRSPANSPPKTGVMRPTAASAAREQATRQESPAPSPMRRTTPQPVRHSSPHASRVASPQIFRGASPRQARADSRPPSKGSVASFPDEPSLEKEDDFTIVLPPKATSENTSLSHRRPPMIPQTMSVDSGIPAISEDDNFTMVLPSLHSLQRQTSPLAQRTERERSPLATRSPMRSTSEETPAIPSALADPKSPFTQRSPIRSISEEAAAAPLPPSVRPSHSPAQRVRSTPERTDSPITDVPGSIQRQGSPLKSSAFPAQQQQEELQIYEDPFTAAPPGHPSPEATTKSRPASPEKHRGVLNELPVTGNNKRPDSPPTLQTSPRASASASTSPQQNGESTNGVVSPPLSPTSKAEAIRSRKLLVSALDRIRAHTLDAHGFRRVLDLARAPEPADVFGSDGRRFNELLAALLEFLAAEGVKAEGKRQAVGLLKVLLTRAEFRKWNAQGRWSGRALRGVLDARRVTEGVGLLVKDLEGLGGEVVRVGRTEEGVEAVCRWVEEALAMARAKTMAEMQQSNGDTGDNQAEEQEPAKKKPEAQATALALRTLTALLATPVFELDKAENPALKDRIAALAAKHLDAPDAEVRKADVELATELYLQWPEAKEGEDADADKKAPFWMVLEKEGLQEGMRGLVLYYIARREKGVA</sequence>
<organism evidence="1 2">
    <name type="scientific">Zalaria obscura</name>
    <dbReference type="NCBI Taxonomy" id="2024903"/>
    <lineage>
        <taxon>Eukaryota</taxon>
        <taxon>Fungi</taxon>
        <taxon>Dikarya</taxon>
        <taxon>Ascomycota</taxon>
        <taxon>Pezizomycotina</taxon>
        <taxon>Dothideomycetes</taxon>
        <taxon>Dothideomycetidae</taxon>
        <taxon>Dothideales</taxon>
        <taxon>Zalariaceae</taxon>
        <taxon>Zalaria</taxon>
    </lineage>
</organism>
<gene>
    <name evidence="1" type="primary">STU1</name>
    <name evidence="1" type="ORF">M8818_001471</name>
</gene>
<accession>A0ACC3SLU9</accession>
<name>A0ACC3SLU9_9PEZI</name>
<dbReference type="Proteomes" id="UP001320706">
    <property type="component" value="Unassembled WGS sequence"/>
</dbReference>
<evidence type="ECO:0000313" key="2">
    <source>
        <dbReference type="Proteomes" id="UP001320706"/>
    </source>
</evidence>
<comment type="caution">
    <text evidence="1">The sequence shown here is derived from an EMBL/GenBank/DDBJ whole genome shotgun (WGS) entry which is preliminary data.</text>
</comment>
<proteinExistence type="predicted"/>
<keyword evidence="2" id="KW-1185">Reference proteome</keyword>
<evidence type="ECO:0000313" key="1">
    <source>
        <dbReference type="EMBL" id="KAK8217218.1"/>
    </source>
</evidence>
<protein>
    <submittedName>
        <fullName evidence="1">Suppressor of tub2 mutation</fullName>
    </submittedName>
</protein>
<reference evidence="1" key="1">
    <citation type="submission" date="2024-02" db="EMBL/GenBank/DDBJ databases">
        <title>Metagenome Assembled Genome of Zalaria obscura JY119.</title>
        <authorList>
            <person name="Vighnesh L."/>
            <person name="Jagadeeshwari U."/>
            <person name="Venkata Ramana C."/>
            <person name="Sasikala C."/>
        </authorList>
    </citation>
    <scope>NUCLEOTIDE SEQUENCE</scope>
    <source>
        <strain evidence="1">JY119</strain>
    </source>
</reference>